<feature type="transmembrane region" description="Helical" evidence="6">
    <location>
        <begin position="102"/>
        <end position="123"/>
    </location>
</feature>
<feature type="transmembrane region" description="Helical" evidence="6">
    <location>
        <begin position="12"/>
        <end position="34"/>
    </location>
</feature>
<dbReference type="Gene3D" id="1.20.1250.20">
    <property type="entry name" value="MFS general substrate transporter like domains"/>
    <property type="match status" value="1"/>
</dbReference>
<protein>
    <submittedName>
        <fullName evidence="8">MFS transporter</fullName>
    </submittedName>
</protein>
<dbReference type="Pfam" id="PF07690">
    <property type="entry name" value="MFS_1"/>
    <property type="match status" value="1"/>
</dbReference>
<evidence type="ECO:0000256" key="4">
    <source>
        <dbReference type="ARBA" id="ARBA00022989"/>
    </source>
</evidence>
<dbReference type="PANTHER" id="PTHR43124">
    <property type="entry name" value="PURINE EFFLUX PUMP PBUE"/>
    <property type="match status" value="1"/>
</dbReference>
<dbReference type="Proteomes" id="UP001057998">
    <property type="component" value="Chromosome 1"/>
</dbReference>
<evidence type="ECO:0000256" key="3">
    <source>
        <dbReference type="ARBA" id="ARBA00022692"/>
    </source>
</evidence>
<evidence type="ECO:0000256" key="6">
    <source>
        <dbReference type="SAM" id="Phobius"/>
    </source>
</evidence>
<feature type="transmembrane region" description="Helical" evidence="6">
    <location>
        <begin position="167"/>
        <end position="185"/>
    </location>
</feature>
<keyword evidence="5 6" id="KW-0472">Membrane</keyword>
<sequence>MEDYTRAKRPVLLLALLISMVSIGTLMMVMPLGVDFVADLGMKTENIGYISGGAMFASALVGFFLAPYVDRYDRKYAIITFLTLRSVFIFVCGLATTQNELLFWFILTGCFSGPMVGLTMASVIDVTDIKERGKAMAFVSSGFSLAAILIVPLSLQISQWLSWQNTFFFFSLLGLALSLACWLLMPNMRAHLKAAKAPGQGTSLMTMLSSAPFVMAMLLVAVSMFGHFLLVPNLAAYFQFNLSFPREQIGVLYLLGGLASIVAMQLCGRLLDRGWVTQTICVASLLVAVVVYFGFVSPGTWPVYLIFIVFMAASSARTASVSAVTSRVPRPEHRAAFMSYQGTMTNVAAGVASVVASLYLTTGEAAQLEGIREMGVVTILCTLAIPVCMLLLLRSLNKQQASQAPVSA</sequence>
<proteinExistence type="predicted"/>
<evidence type="ECO:0000259" key="7">
    <source>
        <dbReference type="PROSITE" id="PS50850"/>
    </source>
</evidence>
<evidence type="ECO:0000313" key="9">
    <source>
        <dbReference type="Proteomes" id="UP001057998"/>
    </source>
</evidence>
<reference evidence="8" key="1">
    <citation type="submission" date="2022-07" db="EMBL/GenBank/DDBJ databases">
        <title>Genome sequencing of Photobacterium atrarenae GJH2-4.</title>
        <authorList>
            <person name="Park S.-J."/>
        </authorList>
    </citation>
    <scope>NUCLEOTIDE SEQUENCE</scope>
    <source>
        <strain evidence="8">GJH2-4</strain>
    </source>
</reference>
<dbReference type="InterPro" id="IPR011701">
    <property type="entry name" value="MFS"/>
</dbReference>
<dbReference type="PANTHER" id="PTHR43124:SF3">
    <property type="entry name" value="CHLORAMPHENICOL EFFLUX PUMP RV0191"/>
    <property type="match status" value="1"/>
</dbReference>
<feature type="transmembrane region" description="Helical" evidence="6">
    <location>
        <begin position="344"/>
        <end position="362"/>
    </location>
</feature>
<keyword evidence="4 6" id="KW-1133">Transmembrane helix</keyword>
<accession>A0ABY5GDL1</accession>
<keyword evidence="9" id="KW-1185">Reference proteome</keyword>
<feature type="domain" description="Major facilitator superfamily (MFS) profile" evidence="7">
    <location>
        <begin position="11"/>
        <end position="400"/>
    </location>
</feature>
<dbReference type="PROSITE" id="PS50850">
    <property type="entry name" value="MFS"/>
    <property type="match status" value="1"/>
</dbReference>
<evidence type="ECO:0000256" key="5">
    <source>
        <dbReference type="ARBA" id="ARBA00023136"/>
    </source>
</evidence>
<evidence type="ECO:0000256" key="2">
    <source>
        <dbReference type="ARBA" id="ARBA00022475"/>
    </source>
</evidence>
<feature type="transmembrane region" description="Helical" evidence="6">
    <location>
        <begin position="206"/>
        <end position="230"/>
    </location>
</feature>
<feature type="transmembrane region" description="Helical" evidence="6">
    <location>
        <begin position="374"/>
        <end position="393"/>
    </location>
</feature>
<feature type="transmembrane region" description="Helical" evidence="6">
    <location>
        <begin position="76"/>
        <end position="96"/>
    </location>
</feature>
<keyword evidence="3 6" id="KW-0812">Transmembrane</keyword>
<feature type="transmembrane region" description="Helical" evidence="6">
    <location>
        <begin position="250"/>
        <end position="268"/>
    </location>
</feature>
<name>A0ABY5GDL1_9GAMM</name>
<comment type="subcellular location">
    <subcellularLocation>
        <location evidence="1">Cell membrane</location>
        <topology evidence="1">Multi-pass membrane protein</topology>
    </subcellularLocation>
</comment>
<dbReference type="InterPro" id="IPR020846">
    <property type="entry name" value="MFS_dom"/>
</dbReference>
<feature type="transmembrane region" description="Helical" evidence="6">
    <location>
        <begin position="275"/>
        <end position="295"/>
    </location>
</feature>
<dbReference type="InterPro" id="IPR050189">
    <property type="entry name" value="MFS_Efflux_Transporters"/>
</dbReference>
<feature type="transmembrane region" description="Helical" evidence="6">
    <location>
        <begin position="135"/>
        <end position="155"/>
    </location>
</feature>
<keyword evidence="2" id="KW-1003">Cell membrane</keyword>
<dbReference type="EMBL" id="CP101508">
    <property type="protein sequence ID" value="UTV27194.1"/>
    <property type="molecule type" value="Genomic_DNA"/>
</dbReference>
<feature type="transmembrane region" description="Helical" evidence="6">
    <location>
        <begin position="301"/>
        <end position="324"/>
    </location>
</feature>
<evidence type="ECO:0000313" key="8">
    <source>
        <dbReference type="EMBL" id="UTV27194.1"/>
    </source>
</evidence>
<evidence type="ECO:0000256" key="1">
    <source>
        <dbReference type="ARBA" id="ARBA00004651"/>
    </source>
</evidence>
<gene>
    <name evidence="8" type="ORF">NNL38_12735</name>
</gene>
<feature type="transmembrane region" description="Helical" evidence="6">
    <location>
        <begin position="46"/>
        <end position="69"/>
    </location>
</feature>
<organism evidence="8 9">
    <name type="scientific">Photobacterium atrarenae</name>
    <dbReference type="NCBI Taxonomy" id="865757"/>
    <lineage>
        <taxon>Bacteria</taxon>
        <taxon>Pseudomonadati</taxon>
        <taxon>Pseudomonadota</taxon>
        <taxon>Gammaproteobacteria</taxon>
        <taxon>Vibrionales</taxon>
        <taxon>Vibrionaceae</taxon>
        <taxon>Photobacterium</taxon>
    </lineage>
</organism>
<dbReference type="InterPro" id="IPR036259">
    <property type="entry name" value="MFS_trans_sf"/>
</dbReference>
<dbReference type="SUPFAM" id="SSF103473">
    <property type="entry name" value="MFS general substrate transporter"/>
    <property type="match status" value="1"/>
</dbReference>
<dbReference type="RefSeq" id="WP_255388409.1">
    <property type="nucleotide sequence ID" value="NZ_CP101508.1"/>
</dbReference>